<keyword evidence="3" id="KW-1185">Reference proteome</keyword>
<accession>A0ABP9DKA3</accession>
<comment type="caution">
    <text evidence="2">The sequence shown here is derived from an EMBL/GenBank/DDBJ whole genome shotgun (WGS) entry which is preliminary data.</text>
</comment>
<proteinExistence type="predicted"/>
<dbReference type="EMBL" id="BAABJX010000055">
    <property type="protein sequence ID" value="GAA4846976.1"/>
    <property type="molecule type" value="Genomic_DNA"/>
</dbReference>
<dbReference type="Proteomes" id="UP001500298">
    <property type="component" value="Unassembled WGS sequence"/>
</dbReference>
<reference evidence="3" key="1">
    <citation type="journal article" date="2019" name="Int. J. Syst. Evol. Microbiol.">
        <title>The Global Catalogue of Microorganisms (GCM) 10K type strain sequencing project: providing services to taxonomists for standard genome sequencing and annotation.</title>
        <authorList>
            <consortium name="The Broad Institute Genomics Platform"/>
            <consortium name="The Broad Institute Genome Sequencing Center for Infectious Disease"/>
            <person name="Wu L."/>
            <person name="Ma J."/>
        </authorList>
    </citation>
    <scope>NUCLEOTIDE SEQUENCE [LARGE SCALE GENOMIC DNA]</scope>
    <source>
        <strain evidence="3">JCM 18326</strain>
    </source>
</reference>
<keyword evidence="1" id="KW-0732">Signal</keyword>
<feature type="signal peptide" evidence="1">
    <location>
        <begin position="1"/>
        <end position="18"/>
    </location>
</feature>
<organism evidence="2 3">
    <name type="scientific">Algivirga pacifica</name>
    <dbReference type="NCBI Taxonomy" id="1162670"/>
    <lineage>
        <taxon>Bacteria</taxon>
        <taxon>Pseudomonadati</taxon>
        <taxon>Bacteroidota</taxon>
        <taxon>Cytophagia</taxon>
        <taxon>Cytophagales</taxon>
        <taxon>Flammeovirgaceae</taxon>
        <taxon>Algivirga</taxon>
    </lineage>
</organism>
<name>A0ABP9DKA3_9BACT</name>
<evidence type="ECO:0008006" key="4">
    <source>
        <dbReference type="Google" id="ProtNLM"/>
    </source>
</evidence>
<evidence type="ECO:0000256" key="1">
    <source>
        <dbReference type="SAM" id="SignalP"/>
    </source>
</evidence>
<dbReference type="RefSeq" id="WP_345374088.1">
    <property type="nucleotide sequence ID" value="NZ_BAABJX010000055.1"/>
</dbReference>
<gene>
    <name evidence="2" type="ORF">GCM10023331_34620</name>
</gene>
<evidence type="ECO:0000313" key="3">
    <source>
        <dbReference type="Proteomes" id="UP001500298"/>
    </source>
</evidence>
<sequence>MKYLSSFCIGLISFWLWSCNFTPVDLPNYQEQTSYFPLEKGHYVISDVKLRVLNNPVTVTETNPREDITSYQLMEKVGDAYEEIDGSITHELLRYKRKNEVEEWRLDSIWTARIDEGYLVKVEKGVRYNRLRVPIRVGNSYAWYLNNQSALEETERINIWVKNNPIYSDLDSLLTNKVKVVNTEIFNEQYSNNDDPTRKLILEETYAENIGLVRKSDTLYNFLSERFTFFTDDSLLDFNPYCDFNDKEVIYNEALGQYIQNPFWEKNCLVNPYYQVAHDSIMRKLIAQHVMADELSGLTPKATNVGSYQDTGNKDANGFPIFEISMTDPGYKADSIIIGREYQQKIIAFGVDSL</sequence>
<feature type="chain" id="PRO_5046651100" description="FAS1 domain-containing protein" evidence="1">
    <location>
        <begin position="19"/>
        <end position="354"/>
    </location>
</feature>
<evidence type="ECO:0000313" key="2">
    <source>
        <dbReference type="EMBL" id="GAA4846976.1"/>
    </source>
</evidence>
<protein>
    <recommendedName>
        <fullName evidence="4">FAS1 domain-containing protein</fullName>
    </recommendedName>
</protein>